<keyword evidence="1" id="KW-0175">Coiled coil</keyword>
<organism evidence="3 4">
    <name type="scientific">Flavivirga jejuensis</name>
    <dbReference type="NCBI Taxonomy" id="870487"/>
    <lineage>
        <taxon>Bacteria</taxon>
        <taxon>Pseudomonadati</taxon>
        <taxon>Bacteroidota</taxon>
        <taxon>Flavobacteriia</taxon>
        <taxon>Flavobacteriales</taxon>
        <taxon>Flavobacteriaceae</taxon>
        <taxon>Flavivirga</taxon>
    </lineage>
</organism>
<keyword evidence="2" id="KW-0732">Signal</keyword>
<accession>A0ABT8WRH6</accession>
<evidence type="ECO:0000256" key="1">
    <source>
        <dbReference type="SAM" id="Coils"/>
    </source>
</evidence>
<dbReference type="Proteomes" id="UP001176806">
    <property type="component" value="Unassembled WGS sequence"/>
</dbReference>
<evidence type="ECO:0000256" key="2">
    <source>
        <dbReference type="SAM" id="SignalP"/>
    </source>
</evidence>
<feature type="coiled-coil region" evidence="1">
    <location>
        <begin position="51"/>
        <end position="78"/>
    </location>
</feature>
<comment type="caution">
    <text evidence="3">The sequence shown here is derived from an EMBL/GenBank/DDBJ whole genome shotgun (WGS) entry which is preliminary data.</text>
</comment>
<evidence type="ECO:0000313" key="4">
    <source>
        <dbReference type="Proteomes" id="UP001176806"/>
    </source>
</evidence>
<protein>
    <recommendedName>
        <fullName evidence="5">LTXXQ motif family protein</fullName>
    </recommendedName>
</protein>
<dbReference type="RefSeq" id="WP_303302980.1">
    <property type="nucleotide sequence ID" value="NZ_BAABDA010000046.1"/>
</dbReference>
<feature type="chain" id="PRO_5046038452" description="LTXXQ motif family protein" evidence="2">
    <location>
        <begin position="23"/>
        <end position="111"/>
    </location>
</feature>
<evidence type="ECO:0008006" key="5">
    <source>
        <dbReference type="Google" id="ProtNLM"/>
    </source>
</evidence>
<name>A0ABT8WRH6_9FLAO</name>
<sequence>MNLQKTMLSLLFFITVSATAFAQKGIDSQVNDLIKKDNLELTINDKSLKLSKKQEAKLRELYKELLTLEKEAPKSKKKKETFNKKIEEKRKKTYAAKNDLLTPKQKQALKR</sequence>
<feature type="signal peptide" evidence="2">
    <location>
        <begin position="1"/>
        <end position="22"/>
    </location>
</feature>
<reference evidence="3" key="1">
    <citation type="submission" date="2023-07" db="EMBL/GenBank/DDBJ databases">
        <title>Two novel species in the genus Flavivirga.</title>
        <authorList>
            <person name="Kwon K."/>
        </authorList>
    </citation>
    <scope>NUCLEOTIDE SEQUENCE</scope>
    <source>
        <strain evidence="3">KACC 14158</strain>
    </source>
</reference>
<dbReference type="EMBL" id="JAUOEL010000006">
    <property type="protein sequence ID" value="MDO5975750.1"/>
    <property type="molecule type" value="Genomic_DNA"/>
</dbReference>
<proteinExistence type="predicted"/>
<keyword evidence="4" id="KW-1185">Reference proteome</keyword>
<gene>
    <name evidence="3" type="ORF">Q4Q40_16265</name>
</gene>
<evidence type="ECO:0000313" key="3">
    <source>
        <dbReference type="EMBL" id="MDO5975750.1"/>
    </source>
</evidence>